<reference evidence="1 2" key="1">
    <citation type="submission" date="2018-04" db="EMBL/GenBank/DDBJ databases">
        <title>Draft genome sequence of Pseudomonas syringae pv. actinidiae biovar 1 strains isolated from kiwifruit in Kagawa prefecture.</title>
        <authorList>
            <person name="Tabuchi M."/>
            <person name="Saito M."/>
            <person name="Fujiwara S."/>
            <person name="Sasa N."/>
            <person name="Akimitsu K."/>
            <person name="Gomi K."/>
            <person name="Konishi-Sugita S."/>
            <person name="Hamano K."/>
            <person name="Kataoka I."/>
        </authorList>
    </citation>
    <scope>NUCLEOTIDE SEQUENCE [LARGE SCALE GENOMIC DNA]</scope>
    <source>
        <strain evidence="1 2">MAFF212206</strain>
    </source>
</reference>
<dbReference type="GO" id="GO:0004674">
    <property type="term" value="F:protein serine/threonine kinase activity"/>
    <property type="evidence" value="ECO:0007669"/>
    <property type="project" value="UniProtKB-KW"/>
</dbReference>
<name>A0A2V0Q7R3_PSESF</name>
<keyword evidence="1" id="KW-0808">Transferase</keyword>
<protein>
    <submittedName>
        <fullName evidence="1">Serine/threonine protein kinase</fullName>
    </submittedName>
</protein>
<sequence length="126" mass="13759">MNLLAQVAPQVVGQAGVASVAITQPLTPRGIDRFVDRVDNLSDLDAFHVTRQLITAARTTNTGNQIAATQFGEQLLEVRQGNTLTLGDVGQRHWPVLRMQRQVKHGCHSVSAFSSQSHGVYRRGSE</sequence>
<proteinExistence type="predicted"/>
<dbReference type="EMBL" id="BGJZ01000090">
    <property type="protein sequence ID" value="GBH08417.1"/>
    <property type="molecule type" value="Genomic_DNA"/>
</dbReference>
<keyword evidence="1" id="KW-0418">Kinase</keyword>
<organism evidence="1 2">
    <name type="scientific">Pseudomonas syringae pv. actinidiae</name>
    <dbReference type="NCBI Taxonomy" id="103796"/>
    <lineage>
        <taxon>Bacteria</taxon>
        <taxon>Pseudomonadati</taxon>
        <taxon>Pseudomonadota</taxon>
        <taxon>Gammaproteobacteria</taxon>
        <taxon>Pseudomonadales</taxon>
        <taxon>Pseudomonadaceae</taxon>
        <taxon>Pseudomonas</taxon>
        <taxon>Pseudomonas syringae</taxon>
    </lineage>
</organism>
<dbReference type="AlphaFoldDB" id="A0A2V0Q7R3"/>
<accession>A0A2V0Q7R3</accession>
<gene>
    <name evidence="1" type="ORF">KPSA1_01791</name>
</gene>
<evidence type="ECO:0000313" key="2">
    <source>
        <dbReference type="Proteomes" id="UP000247480"/>
    </source>
</evidence>
<keyword evidence="1" id="KW-0723">Serine/threonine-protein kinase</keyword>
<evidence type="ECO:0000313" key="1">
    <source>
        <dbReference type="EMBL" id="GBH08417.1"/>
    </source>
</evidence>
<comment type="caution">
    <text evidence="1">The sequence shown here is derived from an EMBL/GenBank/DDBJ whole genome shotgun (WGS) entry which is preliminary data.</text>
</comment>
<dbReference type="Proteomes" id="UP000247480">
    <property type="component" value="Unassembled WGS sequence"/>
</dbReference>